<dbReference type="InterPro" id="IPR001789">
    <property type="entry name" value="Sig_transdc_resp-reg_receiver"/>
</dbReference>
<gene>
    <name evidence="4" type="ORF">ENL71_02535</name>
</gene>
<dbReference type="PROSITE" id="PS50110">
    <property type="entry name" value="RESPONSE_REGULATORY"/>
    <property type="match status" value="1"/>
</dbReference>
<reference evidence="4" key="1">
    <citation type="journal article" date="2020" name="mSystems">
        <title>Genome- and Community-Level Interaction Insights into Carbon Utilization and Element Cycling Functions of Hydrothermarchaeota in Hydrothermal Sediment.</title>
        <authorList>
            <person name="Zhou Z."/>
            <person name="Liu Y."/>
            <person name="Xu W."/>
            <person name="Pan J."/>
            <person name="Luo Z.H."/>
            <person name="Li M."/>
        </authorList>
    </citation>
    <scope>NUCLEOTIDE SEQUENCE [LARGE SCALE GENOMIC DNA]</scope>
    <source>
        <strain evidence="4">SpSt-102</strain>
    </source>
</reference>
<evidence type="ECO:0000259" key="3">
    <source>
        <dbReference type="PROSITE" id="PS50110"/>
    </source>
</evidence>
<dbReference type="InterPro" id="IPR011006">
    <property type="entry name" value="CheY-like_superfamily"/>
</dbReference>
<proteinExistence type="predicted"/>
<feature type="domain" description="Response regulatory" evidence="3">
    <location>
        <begin position="2"/>
        <end position="117"/>
    </location>
</feature>
<name>A0A7C5Z7X3_9FIRM</name>
<evidence type="ECO:0000313" key="4">
    <source>
        <dbReference type="EMBL" id="HHS01400.1"/>
    </source>
</evidence>
<accession>A0A7C5Z7X3</accession>
<sequence>MKVCIVDDAQFIRIMLKDIFTSLGHNVVAEFSSASPLIEEIEDLKPDLVTLDITMPDIDGLTATRIIKNILPETHVIIISAISQPDIEKEAKKCGAFEFIRKPFSKLAIEHVLKQIEEEQNSKNGAVR</sequence>
<dbReference type="SUPFAM" id="SSF52172">
    <property type="entry name" value="CheY-like"/>
    <property type="match status" value="1"/>
</dbReference>
<dbReference type="Gene3D" id="3.40.50.2300">
    <property type="match status" value="1"/>
</dbReference>
<protein>
    <submittedName>
        <fullName evidence="4">Response regulator</fullName>
    </submittedName>
</protein>
<comment type="caution">
    <text evidence="4">The sequence shown here is derived from an EMBL/GenBank/DDBJ whole genome shotgun (WGS) entry which is preliminary data.</text>
</comment>
<evidence type="ECO:0000256" key="1">
    <source>
        <dbReference type="ARBA" id="ARBA00022553"/>
    </source>
</evidence>
<organism evidence="4">
    <name type="scientific">Caldicellulosiruptor owensensis</name>
    <dbReference type="NCBI Taxonomy" id="55205"/>
    <lineage>
        <taxon>Bacteria</taxon>
        <taxon>Bacillati</taxon>
        <taxon>Bacillota</taxon>
        <taxon>Bacillota incertae sedis</taxon>
        <taxon>Caldicellulosiruptorales</taxon>
        <taxon>Caldicellulosiruptoraceae</taxon>
        <taxon>Caldicellulosiruptor</taxon>
    </lineage>
</organism>
<dbReference type="PANTHER" id="PTHR44591">
    <property type="entry name" value="STRESS RESPONSE REGULATOR PROTEIN 1"/>
    <property type="match status" value="1"/>
</dbReference>
<dbReference type="AlphaFoldDB" id="A0A7C5Z7X3"/>
<keyword evidence="1 2" id="KW-0597">Phosphoprotein</keyword>
<dbReference type="PANTHER" id="PTHR44591:SF3">
    <property type="entry name" value="RESPONSE REGULATORY DOMAIN-CONTAINING PROTEIN"/>
    <property type="match status" value="1"/>
</dbReference>
<dbReference type="Pfam" id="PF00072">
    <property type="entry name" value="Response_reg"/>
    <property type="match status" value="1"/>
</dbReference>
<feature type="modified residue" description="4-aspartylphosphate" evidence="2">
    <location>
        <position position="52"/>
    </location>
</feature>
<dbReference type="GO" id="GO:0000160">
    <property type="term" value="P:phosphorelay signal transduction system"/>
    <property type="evidence" value="ECO:0007669"/>
    <property type="project" value="InterPro"/>
</dbReference>
<dbReference type="EMBL" id="DRUZ01000033">
    <property type="protein sequence ID" value="HHS01400.1"/>
    <property type="molecule type" value="Genomic_DNA"/>
</dbReference>
<dbReference type="InterPro" id="IPR050595">
    <property type="entry name" value="Bact_response_regulator"/>
</dbReference>
<evidence type="ECO:0000256" key="2">
    <source>
        <dbReference type="PROSITE-ProRule" id="PRU00169"/>
    </source>
</evidence>
<dbReference type="SMART" id="SM00448">
    <property type="entry name" value="REC"/>
    <property type="match status" value="1"/>
</dbReference>